<keyword evidence="3" id="KW-1185">Reference proteome</keyword>
<gene>
    <name evidence="2" type="ORF">Ga0123461_1841</name>
</gene>
<dbReference type="RefSeq" id="WP_100278044.1">
    <property type="nucleotide sequence ID" value="NZ_CP018799.1"/>
</dbReference>
<dbReference type="PROSITE" id="PS51746">
    <property type="entry name" value="PPM_2"/>
    <property type="match status" value="1"/>
</dbReference>
<dbReference type="Pfam" id="PF13672">
    <property type="entry name" value="PP2C_2"/>
    <property type="match status" value="1"/>
</dbReference>
<dbReference type="NCBIfam" id="NF033484">
    <property type="entry name" value="Stp1_PP2C_phos"/>
    <property type="match status" value="1"/>
</dbReference>
<dbReference type="OrthoDB" id="5290303at2"/>
<protein>
    <submittedName>
        <fullName evidence="2">Protein phosphatase</fullName>
        <ecNumber evidence="2">3.1.3.16</ecNumber>
    </submittedName>
</protein>
<organism evidence="2 3">
    <name type="scientific">Mariprofundus aestuarium</name>
    <dbReference type="NCBI Taxonomy" id="1921086"/>
    <lineage>
        <taxon>Bacteria</taxon>
        <taxon>Pseudomonadati</taxon>
        <taxon>Pseudomonadota</taxon>
        <taxon>Candidatius Mariprofundia</taxon>
        <taxon>Mariprofundales</taxon>
        <taxon>Mariprofundaceae</taxon>
        <taxon>Mariprofundus</taxon>
    </lineage>
</organism>
<dbReference type="CDD" id="cd00143">
    <property type="entry name" value="PP2Cc"/>
    <property type="match status" value="1"/>
</dbReference>
<dbReference type="EMBL" id="CP018799">
    <property type="protein sequence ID" value="ATX80253.1"/>
    <property type="molecule type" value="Genomic_DNA"/>
</dbReference>
<name>A0A2K8KZ86_MARES</name>
<evidence type="ECO:0000313" key="2">
    <source>
        <dbReference type="EMBL" id="ATX80253.1"/>
    </source>
</evidence>
<dbReference type="InterPro" id="IPR036457">
    <property type="entry name" value="PPM-type-like_dom_sf"/>
</dbReference>
<dbReference type="Proteomes" id="UP000231701">
    <property type="component" value="Chromosome"/>
</dbReference>
<dbReference type="Gene3D" id="3.60.40.10">
    <property type="entry name" value="PPM-type phosphatase domain"/>
    <property type="match status" value="1"/>
</dbReference>
<feature type="domain" description="PPM-type phosphatase" evidence="1">
    <location>
        <begin position="6"/>
        <end position="252"/>
    </location>
</feature>
<dbReference type="GO" id="GO:0004722">
    <property type="term" value="F:protein serine/threonine phosphatase activity"/>
    <property type="evidence" value="ECO:0007669"/>
    <property type="project" value="UniProtKB-EC"/>
</dbReference>
<dbReference type="SMART" id="SM00331">
    <property type="entry name" value="PP2C_SIG"/>
    <property type="match status" value="1"/>
</dbReference>
<proteinExistence type="predicted"/>
<dbReference type="PANTHER" id="PTHR47992">
    <property type="entry name" value="PROTEIN PHOSPHATASE"/>
    <property type="match status" value="1"/>
</dbReference>
<accession>A0A2K8KZ86</accession>
<dbReference type="AlphaFoldDB" id="A0A2K8KZ86"/>
<keyword evidence="2" id="KW-0378">Hydrolase</keyword>
<sequence>MKGLKMYAMTDVGIRRKHNEDSVGITPSHGIAVLADGMGGHNAGEVASAMAVNIISEKIKEEILSIPAARIDEKTGFAGESILTRDAIRFANDSIYSTAQNRPECKGMGTTVLVAVFYADRITAAHVGDSRMYRQRNGNLTHVTEDHSVIHEQVRRGLVSASDARNSIIRNLVTRALGVAPGVDPDIVEDTVIPGDLYLMCSDGLTDVVPDEVIGQTLSRYDNDLKKAATALIRLANEAGGPDNTSVILIKKPQKSGLFSRLLGKG</sequence>
<reference evidence="2 3" key="1">
    <citation type="submission" date="2016-12" db="EMBL/GenBank/DDBJ databases">
        <title>Isolation and genomic insights into novel planktonic Zetaproteobacteria from stratified waters of the Chesapeake Bay.</title>
        <authorList>
            <person name="McAllister S.M."/>
            <person name="Kato S."/>
            <person name="Chan C.S."/>
            <person name="Chiu B.K."/>
            <person name="Field E.K."/>
        </authorList>
    </citation>
    <scope>NUCLEOTIDE SEQUENCE [LARGE SCALE GENOMIC DNA]</scope>
    <source>
        <strain evidence="2 3">CP-5</strain>
    </source>
</reference>
<dbReference type="InterPro" id="IPR001932">
    <property type="entry name" value="PPM-type_phosphatase-like_dom"/>
</dbReference>
<dbReference type="KEGG" id="maes:Ga0123461_1841"/>
<dbReference type="SUPFAM" id="SSF81606">
    <property type="entry name" value="PP2C-like"/>
    <property type="match status" value="1"/>
</dbReference>
<dbReference type="SMART" id="SM00332">
    <property type="entry name" value="PP2Cc"/>
    <property type="match status" value="1"/>
</dbReference>
<dbReference type="EC" id="3.1.3.16" evidence="2"/>
<evidence type="ECO:0000313" key="3">
    <source>
        <dbReference type="Proteomes" id="UP000231701"/>
    </source>
</evidence>
<dbReference type="InterPro" id="IPR015655">
    <property type="entry name" value="PP2C"/>
</dbReference>
<evidence type="ECO:0000259" key="1">
    <source>
        <dbReference type="PROSITE" id="PS51746"/>
    </source>
</evidence>